<dbReference type="EMBL" id="JABULH010000012">
    <property type="protein sequence ID" value="NTS66676.1"/>
    <property type="molecule type" value="Genomic_DNA"/>
</dbReference>
<reference evidence="3 4" key="1">
    <citation type="submission" date="2020-06" db="EMBL/GenBank/DDBJ databases">
        <title>Sphingomonas hominis sp. nov., a member of the Sphingomonas, isolated from the hair of a 22-year-old girl.</title>
        <authorList>
            <person name="Zhang D.-F."/>
            <person name="Cui X.-W."/>
        </authorList>
    </citation>
    <scope>NUCLEOTIDE SEQUENCE [LARGE SCALE GENOMIC DNA]</scope>
    <source>
        <strain evidence="3 4">HHU CXW</strain>
    </source>
</reference>
<evidence type="ECO:0000256" key="2">
    <source>
        <dbReference type="SAM" id="SignalP"/>
    </source>
</evidence>
<dbReference type="Gene3D" id="3.40.50.300">
    <property type="entry name" value="P-loop containing nucleotide triphosphate hydrolases"/>
    <property type="match status" value="1"/>
</dbReference>
<dbReference type="PANTHER" id="PTHR12788:SF10">
    <property type="entry name" value="PROTEIN-TYROSINE SULFOTRANSFERASE"/>
    <property type="match status" value="1"/>
</dbReference>
<gene>
    <name evidence="3" type="ORF">HRV97_16120</name>
</gene>
<evidence type="ECO:0000256" key="1">
    <source>
        <dbReference type="ARBA" id="ARBA00022679"/>
    </source>
</evidence>
<organism evidence="3 4">
    <name type="scientific">Sphingomonas hominis</name>
    <dbReference type="NCBI Taxonomy" id="2741495"/>
    <lineage>
        <taxon>Bacteria</taxon>
        <taxon>Pseudomonadati</taxon>
        <taxon>Pseudomonadota</taxon>
        <taxon>Alphaproteobacteria</taxon>
        <taxon>Sphingomonadales</taxon>
        <taxon>Sphingomonadaceae</taxon>
        <taxon>Sphingomonas</taxon>
    </lineage>
</organism>
<evidence type="ECO:0000313" key="4">
    <source>
        <dbReference type="Proteomes" id="UP000621447"/>
    </source>
</evidence>
<proteinExistence type="predicted"/>
<evidence type="ECO:0000313" key="3">
    <source>
        <dbReference type="EMBL" id="NTS66676.1"/>
    </source>
</evidence>
<dbReference type="RefSeq" id="WP_174195164.1">
    <property type="nucleotide sequence ID" value="NZ_JABULH010000012.1"/>
</dbReference>
<protein>
    <submittedName>
        <fullName evidence="3">Sulfotransferase</fullName>
    </submittedName>
</protein>
<dbReference type="Pfam" id="PF13469">
    <property type="entry name" value="Sulfotransfer_3"/>
    <property type="match status" value="1"/>
</dbReference>
<name>A0ABX2JLY1_9SPHN</name>
<feature type="signal peptide" evidence="2">
    <location>
        <begin position="1"/>
        <end position="20"/>
    </location>
</feature>
<dbReference type="PANTHER" id="PTHR12788">
    <property type="entry name" value="PROTEIN-TYROSINE SULFOTRANSFERASE 2"/>
    <property type="match status" value="1"/>
</dbReference>
<keyword evidence="1" id="KW-0808">Transferase</keyword>
<keyword evidence="2" id="KW-0732">Signal</keyword>
<dbReference type="Proteomes" id="UP000621447">
    <property type="component" value="Unassembled WGS sequence"/>
</dbReference>
<dbReference type="SUPFAM" id="SSF52540">
    <property type="entry name" value="P-loop containing nucleoside triphosphate hydrolases"/>
    <property type="match status" value="1"/>
</dbReference>
<keyword evidence="4" id="KW-1185">Reference proteome</keyword>
<dbReference type="InterPro" id="IPR026634">
    <property type="entry name" value="TPST-like"/>
</dbReference>
<accession>A0ABX2JLY1</accession>
<comment type="caution">
    <text evidence="3">The sequence shown here is derived from an EMBL/GenBank/DDBJ whole genome shotgun (WGS) entry which is preliminary data.</text>
</comment>
<dbReference type="InterPro" id="IPR027417">
    <property type="entry name" value="P-loop_NTPase"/>
</dbReference>
<feature type="chain" id="PRO_5047426210" evidence="2">
    <location>
        <begin position="21"/>
        <end position="454"/>
    </location>
</feature>
<sequence>MSTWTRIAVSAALIAPIALAAPVALAELAASPVQEQPRCCSLCATRVVRRPRGTSRRCCWRVWSGWTRRPRYAIGPSPGPDAPDRATLDFTRATSALDRGDLALARSLLDDVVAARPLAGSAWLARTTAGDMAPAQEDRLLALHDRAFATVPTAERAPALYAAGQVLHRRGAHDRAFAHFAAGAAMRRQSLRHDRVADAASAAVATHGTTRARPASNQGRAIFVVGLPRSGTTLVEQILTAHSHVAGGGELNLMRLVAQDAGGPNAAAVEAYEARGGSRADLSALYHHLLDQRFGPDGRIVDKTLNGSRLLGLIDAVLPDSPIIWVRRDPLDCAWSCLRTHFALGAAWSLDQRDMADHMKLEDQLFARWCDLLGERILPVDYAALVDDPAAQIARILAHCGLPEEPGPFAPEDNARAVTTSSVVQVRRPINRSGIGTAGPYEAHLVPFVAAYAR</sequence>